<protein>
    <submittedName>
        <fullName evidence="9">Peptide ABC transporter permease</fullName>
    </submittedName>
</protein>
<comment type="similarity">
    <text evidence="7">Belongs to the binding-protein-dependent transport system permease family.</text>
</comment>
<keyword evidence="2 7" id="KW-0813">Transport</keyword>
<dbReference type="InterPro" id="IPR050366">
    <property type="entry name" value="BP-dependent_transpt_permease"/>
</dbReference>
<gene>
    <name evidence="9" type="ORF">DEM27_25645</name>
</gene>
<feature type="transmembrane region" description="Helical" evidence="7">
    <location>
        <begin position="145"/>
        <end position="169"/>
    </location>
</feature>
<sequence>MPFSIPESETDPMTVILETTPSRYALWHRFVHQNLSVVVGGVLLLSVILIALVGPIIYSVDPNAISPLRRLKPPSTLYWFGTDALGRDLFARVIAGGRISLLVGVSVSVLSLACGILLGLVSGFFRSVDAIMSRVLEAFMAIPAVLLAIALMALTTASVGNVIIALTISEIPRVTRLMRSVVFTLRGQPFVEAAIASGAPIHHVLFRHILPNTLAPLIVQGTFICGSAIIVESILSFIGAGTPSSIPTWGNIIADGRTFFQIYPHMIFFPAVFLSITVLSINLIGDGLRDYLDPRMSRNM</sequence>
<feature type="transmembrane region" description="Helical" evidence="7">
    <location>
        <begin position="99"/>
        <end position="125"/>
    </location>
</feature>
<evidence type="ECO:0000256" key="3">
    <source>
        <dbReference type="ARBA" id="ARBA00022475"/>
    </source>
</evidence>
<dbReference type="Gene3D" id="1.10.3720.10">
    <property type="entry name" value="MetI-like"/>
    <property type="match status" value="1"/>
</dbReference>
<keyword evidence="5 7" id="KW-1133">Transmembrane helix</keyword>
<evidence type="ECO:0000256" key="5">
    <source>
        <dbReference type="ARBA" id="ARBA00022989"/>
    </source>
</evidence>
<dbReference type="Pfam" id="PF12911">
    <property type="entry name" value="OppC_N"/>
    <property type="match status" value="1"/>
</dbReference>
<proteinExistence type="inferred from homology"/>
<dbReference type="AlphaFoldDB" id="A0A2U2DJ81"/>
<dbReference type="GO" id="GO:0005886">
    <property type="term" value="C:plasma membrane"/>
    <property type="evidence" value="ECO:0007669"/>
    <property type="project" value="UniProtKB-SubCell"/>
</dbReference>
<dbReference type="PANTHER" id="PTHR43386">
    <property type="entry name" value="OLIGOPEPTIDE TRANSPORT SYSTEM PERMEASE PROTEIN APPC"/>
    <property type="match status" value="1"/>
</dbReference>
<keyword evidence="3" id="KW-1003">Cell membrane</keyword>
<keyword evidence="4 7" id="KW-0812">Transmembrane</keyword>
<evidence type="ECO:0000259" key="8">
    <source>
        <dbReference type="PROSITE" id="PS50928"/>
    </source>
</evidence>
<evidence type="ECO:0000256" key="2">
    <source>
        <dbReference type="ARBA" id="ARBA00022448"/>
    </source>
</evidence>
<name>A0A2U2DJ81_9HYPH</name>
<dbReference type="OrthoDB" id="9805884at2"/>
<evidence type="ECO:0000313" key="10">
    <source>
        <dbReference type="Proteomes" id="UP000245252"/>
    </source>
</evidence>
<keyword evidence="10" id="KW-1185">Reference proteome</keyword>
<dbReference type="InterPro" id="IPR000515">
    <property type="entry name" value="MetI-like"/>
</dbReference>
<dbReference type="EMBL" id="QFBC01000016">
    <property type="protein sequence ID" value="PWE53348.1"/>
    <property type="molecule type" value="Genomic_DNA"/>
</dbReference>
<comment type="caution">
    <text evidence="9">The sequence shown here is derived from an EMBL/GenBank/DDBJ whole genome shotgun (WGS) entry which is preliminary data.</text>
</comment>
<evidence type="ECO:0000313" key="9">
    <source>
        <dbReference type="EMBL" id="PWE53348.1"/>
    </source>
</evidence>
<feature type="transmembrane region" description="Helical" evidence="7">
    <location>
        <begin position="217"/>
        <end position="242"/>
    </location>
</feature>
<reference evidence="9 10" key="1">
    <citation type="submission" date="2018-05" db="EMBL/GenBank/DDBJ databases">
        <title>The draft genome of strain NS-104.</title>
        <authorList>
            <person name="Hang P."/>
            <person name="Jiang J."/>
        </authorList>
    </citation>
    <scope>NUCLEOTIDE SEQUENCE [LARGE SCALE GENOMIC DNA]</scope>
    <source>
        <strain evidence="9 10">NS-104</strain>
    </source>
</reference>
<dbReference type="InterPro" id="IPR025966">
    <property type="entry name" value="OppC_N"/>
</dbReference>
<dbReference type="InterPro" id="IPR035906">
    <property type="entry name" value="MetI-like_sf"/>
</dbReference>
<dbReference type="RefSeq" id="WP_109461097.1">
    <property type="nucleotide sequence ID" value="NZ_QFBC01000016.1"/>
</dbReference>
<keyword evidence="6 7" id="KW-0472">Membrane</keyword>
<feature type="transmembrane region" description="Helical" evidence="7">
    <location>
        <begin position="35"/>
        <end position="60"/>
    </location>
</feature>
<evidence type="ECO:0000256" key="4">
    <source>
        <dbReference type="ARBA" id="ARBA00022692"/>
    </source>
</evidence>
<evidence type="ECO:0000256" key="1">
    <source>
        <dbReference type="ARBA" id="ARBA00004651"/>
    </source>
</evidence>
<feature type="transmembrane region" description="Helical" evidence="7">
    <location>
        <begin position="262"/>
        <end position="285"/>
    </location>
</feature>
<dbReference type="CDD" id="cd06261">
    <property type="entry name" value="TM_PBP2"/>
    <property type="match status" value="1"/>
</dbReference>
<dbReference type="GO" id="GO:0055085">
    <property type="term" value="P:transmembrane transport"/>
    <property type="evidence" value="ECO:0007669"/>
    <property type="project" value="InterPro"/>
</dbReference>
<organism evidence="9 10">
    <name type="scientific">Metarhizobium album</name>
    <dbReference type="NCBI Taxonomy" id="2182425"/>
    <lineage>
        <taxon>Bacteria</taxon>
        <taxon>Pseudomonadati</taxon>
        <taxon>Pseudomonadota</taxon>
        <taxon>Alphaproteobacteria</taxon>
        <taxon>Hyphomicrobiales</taxon>
        <taxon>Rhizobiaceae</taxon>
        <taxon>Metarhizobium</taxon>
    </lineage>
</organism>
<comment type="subcellular location">
    <subcellularLocation>
        <location evidence="1 7">Cell membrane</location>
        <topology evidence="1 7">Multi-pass membrane protein</topology>
    </subcellularLocation>
</comment>
<dbReference type="PANTHER" id="PTHR43386:SF6">
    <property type="entry name" value="ABC TRANSPORTER PERMEASE PROTEIN"/>
    <property type="match status" value="1"/>
</dbReference>
<evidence type="ECO:0000256" key="7">
    <source>
        <dbReference type="RuleBase" id="RU363032"/>
    </source>
</evidence>
<dbReference type="Proteomes" id="UP000245252">
    <property type="component" value="Unassembled WGS sequence"/>
</dbReference>
<feature type="domain" description="ABC transmembrane type-1" evidence="8">
    <location>
        <begin position="101"/>
        <end position="285"/>
    </location>
</feature>
<accession>A0A2U2DJ81</accession>
<dbReference type="Pfam" id="PF00528">
    <property type="entry name" value="BPD_transp_1"/>
    <property type="match status" value="1"/>
</dbReference>
<dbReference type="SUPFAM" id="SSF161098">
    <property type="entry name" value="MetI-like"/>
    <property type="match status" value="1"/>
</dbReference>
<evidence type="ECO:0000256" key="6">
    <source>
        <dbReference type="ARBA" id="ARBA00023136"/>
    </source>
</evidence>
<dbReference type="PROSITE" id="PS50928">
    <property type="entry name" value="ABC_TM1"/>
    <property type="match status" value="1"/>
</dbReference>